<protein>
    <submittedName>
        <fullName evidence="1">Uncharacterized protein</fullName>
    </submittedName>
</protein>
<dbReference type="AlphaFoldDB" id="A0A133KBH5"/>
<dbReference type="EMBL" id="LRPN01000183">
    <property type="protein sequence ID" value="KWZ76948.1"/>
    <property type="molecule type" value="Genomic_DNA"/>
</dbReference>
<evidence type="ECO:0000313" key="2">
    <source>
        <dbReference type="Proteomes" id="UP000070376"/>
    </source>
</evidence>
<gene>
    <name evidence="1" type="ORF">HMPREF3213_03550</name>
</gene>
<name>A0A133KBH5_HEYCO</name>
<organism evidence="1 2">
    <name type="scientific">Heyndrickxia coagulans</name>
    <name type="common">Weizmannia coagulans</name>
    <dbReference type="NCBI Taxonomy" id="1398"/>
    <lineage>
        <taxon>Bacteria</taxon>
        <taxon>Bacillati</taxon>
        <taxon>Bacillota</taxon>
        <taxon>Bacilli</taxon>
        <taxon>Bacillales</taxon>
        <taxon>Bacillaceae</taxon>
        <taxon>Heyndrickxia</taxon>
    </lineage>
</organism>
<accession>A0A133KBH5</accession>
<dbReference type="PATRIC" id="fig|1398.22.peg.3556"/>
<dbReference type="Proteomes" id="UP000070376">
    <property type="component" value="Unassembled WGS sequence"/>
</dbReference>
<reference evidence="2" key="1">
    <citation type="submission" date="2016-01" db="EMBL/GenBank/DDBJ databases">
        <authorList>
            <person name="Mitreva M."/>
            <person name="Pepin K.H."/>
            <person name="Mihindukulasuriya K.A."/>
            <person name="Fulton R."/>
            <person name="Fronick C."/>
            <person name="O'Laughlin M."/>
            <person name="Miner T."/>
            <person name="Herter B."/>
            <person name="Rosa B.A."/>
            <person name="Cordes M."/>
            <person name="Tomlinson C."/>
            <person name="Wollam A."/>
            <person name="Palsikar V.B."/>
            <person name="Mardis E.R."/>
            <person name="Wilson R.K."/>
        </authorList>
    </citation>
    <scope>NUCLEOTIDE SEQUENCE [LARGE SCALE GENOMIC DNA]</scope>
    <source>
        <strain evidence="2">GED7749B</strain>
    </source>
</reference>
<proteinExistence type="predicted"/>
<comment type="caution">
    <text evidence="1">The sequence shown here is derived from an EMBL/GenBank/DDBJ whole genome shotgun (WGS) entry which is preliminary data.</text>
</comment>
<sequence>MNLNFSRQNQPTLLLATHVVMFRSTKKKNSAGSSWVSKLI</sequence>
<evidence type="ECO:0000313" key="1">
    <source>
        <dbReference type="EMBL" id="KWZ76948.1"/>
    </source>
</evidence>